<reference evidence="2 3" key="1">
    <citation type="submission" date="2024-01" db="EMBL/GenBank/DDBJ databases">
        <authorList>
            <person name="Waweru B."/>
        </authorList>
    </citation>
    <scope>NUCLEOTIDE SEQUENCE [LARGE SCALE GENOMIC DNA]</scope>
</reference>
<proteinExistence type="predicted"/>
<name>A0AAV1S1M2_9ROSI</name>
<feature type="compositionally biased region" description="Acidic residues" evidence="1">
    <location>
        <begin position="141"/>
        <end position="162"/>
    </location>
</feature>
<dbReference type="Proteomes" id="UP001314170">
    <property type="component" value="Unassembled WGS sequence"/>
</dbReference>
<evidence type="ECO:0000256" key="1">
    <source>
        <dbReference type="SAM" id="MobiDB-lite"/>
    </source>
</evidence>
<comment type="caution">
    <text evidence="2">The sequence shown here is derived from an EMBL/GenBank/DDBJ whole genome shotgun (WGS) entry which is preliminary data.</text>
</comment>
<feature type="compositionally biased region" description="Basic and acidic residues" evidence="1">
    <location>
        <begin position="14"/>
        <end position="27"/>
    </location>
</feature>
<accession>A0AAV1S1M2</accession>
<evidence type="ECO:0000313" key="3">
    <source>
        <dbReference type="Proteomes" id="UP001314170"/>
    </source>
</evidence>
<sequence>MDPFYPFPLAGETDDVHLRSRSRETSNKHNKKDKRMLSRNNSVERVEGDASSISFTLTNPKVLDCTMCFQPLRLPVFPVYVIFYGDDQTLLSMLIPQIFSRAGIKKRSLNAEANTLIHQDLQYKWMVHDSDEHLPVSRTTEDEDEGFQDEEEEEEDKEEEGGGMEKGESDGGEEREGMDPSA</sequence>
<feature type="compositionally biased region" description="Basic and acidic residues" evidence="1">
    <location>
        <begin position="163"/>
        <end position="182"/>
    </location>
</feature>
<feature type="region of interest" description="Disordered" evidence="1">
    <location>
        <begin position="1"/>
        <end position="45"/>
    </location>
</feature>
<dbReference type="AlphaFoldDB" id="A0AAV1S1M2"/>
<protein>
    <submittedName>
        <fullName evidence="2">Uncharacterized protein</fullName>
    </submittedName>
</protein>
<organism evidence="2 3">
    <name type="scientific">Dovyalis caffra</name>
    <dbReference type="NCBI Taxonomy" id="77055"/>
    <lineage>
        <taxon>Eukaryota</taxon>
        <taxon>Viridiplantae</taxon>
        <taxon>Streptophyta</taxon>
        <taxon>Embryophyta</taxon>
        <taxon>Tracheophyta</taxon>
        <taxon>Spermatophyta</taxon>
        <taxon>Magnoliopsida</taxon>
        <taxon>eudicotyledons</taxon>
        <taxon>Gunneridae</taxon>
        <taxon>Pentapetalae</taxon>
        <taxon>rosids</taxon>
        <taxon>fabids</taxon>
        <taxon>Malpighiales</taxon>
        <taxon>Salicaceae</taxon>
        <taxon>Flacourtieae</taxon>
        <taxon>Dovyalis</taxon>
    </lineage>
</organism>
<gene>
    <name evidence="2" type="ORF">DCAF_LOCUS17631</name>
</gene>
<feature type="region of interest" description="Disordered" evidence="1">
    <location>
        <begin position="135"/>
        <end position="182"/>
    </location>
</feature>
<keyword evidence="3" id="KW-1185">Reference proteome</keyword>
<evidence type="ECO:0000313" key="2">
    <source>
        <dbReference type="EMBL" id="CAK7344119.1"/>
    </source>
</evidence>
<dbReference type="EMBL" id="CAWUPB010001161">
    <property type="protein sequence ID" value="CAK7344119.1"/>
    <property type="molecule type" value="Genomic_DNA"/>
</dbReference>